<name>A0ABQ6MQZ5_9STRA</name>
<gene>
    <name evidence="1" type="ORF">TeGR_g15295</name>
</gene>
<dbReference type="PANTHER" id="PTHR10166:SF66">
    <property type="entry name" value="VWFA AND CACHE DOMAIN-CONTAINING PROTEIN CG16868"/>
    <property type="match status" value="1"/>
</dbReference>
<organism evidence="1 2">
    <name type="scientific">Tetraparma gracilis</name>
    <dbReference type="NCBI Taxonomy" id="2962635"/>
    <lineage>
        <taxon>Eukaryota</taxon>
        <taxon>Sar</taxon>
        <taxon>Stramenopiles</taxon>
        <taxon>Ochrophyta</taxon>
        <taxon>Bolidophyceae</taxon>
        <taxon>Parmales</taxon>
        <taxon>Triparmaceae</taxon>
        <taxon>Tetraparma</taxon>
    </lineage>
</organism>
<keyword evidence="2" id="KW-1185">Reference proteome</keyword>
<dbReference type="EMBL" id="BRYB01004448">
    <property type="protein sequence ID" value="GMI31153.1"/>
    <property type="molecule type" value="Genomic_DNA"/>
</dbReference>
<feature type="non-terminal residue" evidence="1">
    <location>
        <position position="1"/>
    </location>
</feature>
<evidence type="ECO:0000313" key="2">
    <source>
        <dbReference type="Proteomes" id="UP001165060"/>
    </source>
</evidence>
<reference evidence="1 2" key="1">
    <citation type="journal article" date="2023" name="Commun. Biol.">
        <title>Genome analysis of Parmales, the sister group of diatoms, reveals the evolutionary specialization of diatoms from phago-mixotrophs to photoautotrophs.</title>
        <authorList>
            <person name="Ban H."/>
            <person name="Sato S."/>
            <person name="Yoshikawa S."/>
            <person name="Yamada K."/>
            <person name="Nakamura Y."/>
            <person name="Ichinomiya M."/>
            <person name="Sato N."/>
            <person name="Blanc-Mathieu R."/>
            <person name="Endo H."/>
            <person name="Kuwata A."/>
            <person name="Ogata H."/>
        </authorList>
    </citation>
    <scope>NUCLEOTIDE SEQUENCE [LARGE SCALE GENOMIC DNA]</scope>
</reference>
<dbReference type="Proteomes" id="UP001165060">
    <property type="component" value="Unassembled WGS sequence"/>
</dbReference>
<evidence type="ECO:0000313" key="1">
    <source>
        <dbReference type="EMBL" id="GMI31153.1"/>
    </source>
</evidence>
<proteinExistence type="predicted"/>
<comment type="caution">
    <text evidence="1">The sequence shown here is derived from an EMBL/GenBank/DDBJ whole genome shotgun (WGS) entry which is preliminary data.</text>
</comment>
<accession>A0ABQ6MQZ5</accession>
<sequence length="599" mass="63201">ASAFYMDTSGLGLVTTIVTPVVAGGVTKGIVGLDVTLLDLIEDLIFDRDFKGGYPFIVDSAGQAIWHPSLPNPVEGSVEPTNIADIEITPEFATDVMPGLVAGETGSATIYVSMPIARGDATYAGFATDYTQVTFAWQPVAGTPFRLCVALTVEDQTGKKLASPPGDECNDKCSVYHRLDFTGARCDHSVTEKPGGIKIIEGISSNFFAASAFESSAAWLEFEEGDKEVSQFARASTCSGGTIPYFGSGVGSLKREAIDDNLLLMGEIDQCWVDRQTSSIVWSYFGSANGLKRMVPAGQDMKNYDPTLRPWYMGAVANSKGGGGYDITMSMPYLDSAGAGEILSVSKVVSMEGGSDDQVAGVMSVDMKLTEVERIVSGTSLCSDSSSTTCMIIDETGHIVYHPDFVDSPAADENIFLSLYAREVAQDLVGLNLLVQNTCMDYATGYKKTSYQLSSDAPGATGTLACGKWALEPLGSSNVYLLAVSSNGCERDSNVNCAVCSEENCNSWDTLNMDEALLCQPCQCKTKYDSCELKYGEGDNTAPACPAKPPQLQDLATNCYEGGGGDSDSSGGSLGSASRSVNAGLVLGTIAAVAAVLWL</sequence>
<dbReference type="Gene3D" id="3.30.450.20">
    <property type="entry name" value="PAS domain"/>
    <property type="match status" value="3"/>
</dbReference>
<dbReference type="PANTHER" id="PTHR10166">
    <property type="entry name" value="VOLTAGE-DEPENDENT CALCIUM CHANNEL SUBUNIT ALPHA-2/DELTA-RELATED"/>
    <property type="match status" value="1"/>
</dbReference>
<protein>
    <submittedName>
        <fullName evidence="1">Uncharacterized protein</fullName>
    </submittedName>
</protein>
<dbReference type="InterPro" id="IPR051173">
    <property type="entry name" value="Ca_channel_alpha-2/delta"/>
</dbReference>